<evidence type="ECO:0000313" key="1">
    <source>
        <dbReference type="EMBL" id="WAR21949.1"/>
    </source>
</evidence>
<gene>
    <name evidence="1" type="ORF">MAR_015923</name>
</gene>
<proteinExistence type="predicted"/>
<organism evidence="1 2">
    <name type="scientific">Mya arenaria</name>
    <name type="common">Soft-shell clam</name>
    <dbReference type="NCBI Taxonomy" id="6604"/>
    <lineage>
        <taxon>Eukaryota</taxon>
        <taxon>Metazoa</taxon>
        <taxon>Spiralia</taxon>
        <taxon>Lophotrochozoa</taxon>
        <taxon>Mollusca</taxon>
        <taxon>Bivalvia</taxon>
        <taxon>Autobranchia</taxon>
        <taxon>Heteroconchia</taxon>
        <taxon>Euheterodonta</taxon>
        <taxon>Imparidentia</taxon>
        <taxon>Neoheterodontei</taxon>
        <taxon>Myida</taxon>
        <taxon>Myoidea</taxon>
        <taxon>Myidae</taxon>
        <taxon>Mya</taxon>
    </lineage>
</organism>
<dbReference type="Proteomes" id="UP001164746">
    <property type="component" value="Chromosome 12"/>
</dbReference>
<protein>
    <submittedName>
        <fullName evidence="1">Uncharacterized protein</fullName>
    </submittedName>
</protein>
<reference evidence="1" key="1">
    <citation type="submission" date="2022-11" db="EMBL/GenBank/DDBJ databases">
        <title>Centuries of genome instability and evolution in soft-shell clam transmissible cancer (bioRxiv).</title>
        <authorList>
            <person name="Hart S.F.M."/>
            <person name="Yonemitsu M.A."/>
            <person name="Giersch R.M."/>
            <person name="Beal B.F."/>
            <person name="Arriagada G."/>
            <person name="Davis B.W."/>
            <person name="Ostrander E.A."/>
            <person name="Goff S.P."/>
            <person name="Metzger M.J."/>
        </authorList>
    </citation>
    <scope>NUCLEOTIDE SEQUENCE</scope>
    <source>
        <strain evidence="1">MELC-2E11</strain>
        <tissue evidence="1">Siphon/mantle</tissue>
    </source>
</reference>
<accession>A0ABY7FM62</accession>
<sequence length="75" mass="8813">MSLPDKSTGDYIANLSKTWHSQTGYLTEKEKPVTELYETLTDFKAEREKKYRREYGASEAKALYFYVFGEDKKDD</sequence>
<evidence type="ECO:0000313" key="2">
    <source>
        <dbReference type="Proteomes" id="UP001164746"/>
    </source>
</evidence>
<name>A0ABY7FM62_MYAAR</name>
<keyword evidence="2" id="KW-1185">Reference proteome</keyword>
<dbReference type="EMBL" id="CP111023">
    <property type="protein sequence ID" value="WAR21949.1"/>
    <property type="molecule type" value="Genomic_DNA"/>
</dbReference>